<dbReference type="InterPro" id="IPR002209">
    <property type="entry name" value="Fibroblast_GF_fam"/>
</dbReference>
<dbReference type="PANTHER" id="PTHR11486">
    <property type="entry name" value="FIBROBLAST GROWTH FACTOR"/>
    <property type="match status" value="1"/>
</dbReference>
<dbReference type="AlphaFoldDB" id="A0AAQ4Q9F7"/>
<dbReference type="InterPro" id="IPR008996">
    <property type="entry name" value="IL1/FGF"/>
</dbReference>
<reference evidence="3" key="3">
    <citation type="submission" date="2025-09" db="UniProtKB">
        <authorList>
            <consortium name="Ensembl"/>
        </authorList>
    </citation>
    <scope>IDENTIFICATION</scope>
</reference>
<sequence length="205" mass="22597">MFSFPRHFSCLSSLLLMVPLPFCSSFYLTDSSPLLPFNNQVKEVHLYTENHRRAMYLQIALDGSVSGSDARSTYSVLQLKSIQPGHVVIRGKASSMFLCVDSGGRLRGQGPYSEADCSFRELLLGDGYTRFLSSQHGSPLSLASRPSPDPNSVPFTRFLPIRTAPEAESVIEEPPSNQRYVNVDSEDLLGMGLNTVVSPQFSAEK</sequence>
<dbReference type="Proteomes" id="UP000007635">
    <property type="component" value="Chromosome V"/>
</dbReference>
<keyword evidence="2" id="KW-0732">Signal</keyword>
<feature type="signal peptide" evidence="2">
    <location>
        <begin position="1"/>
        <end position="25"/>
    </location>
</feature>
<name>A0AAQ4Q9F7_GASAC</name>
<protein>
    <recommendedName>
        <fullName evidence="2">Fibroblast growth factor</fullName>
        <shortName evidence="2">FGF</shortName>
    </recommendedName>
</protein>
<evidence type="ECO:0000313" key="4">
    <source>
        <dbReference type="Proteomes" id="UP000007635"/>
    </source>
</evidence>
<organism evidence="3 4">
    <name type="scientific">Gasterosteus aculeatus aculeatus</name>
    <name type="common">three-spined stickleback</name>
    <dbReference type="NCBI Taxonomy" id="481459"/>
    <lineage>
        <taxon>Eukaryota</taxon>
        <taxon>Metazoa</taxon>
        <taxon>Chordata</taxon>
        <taxon>Craniata</taxon>
        <taxon>Vertebrata</taxon>
        <taxon>Euteleostomi</taxon>
        <taxon>Actinopterygii</taxon>
        <taxon>Neopterygii</taxon>
        <taxon>Teleostei</taxon>
        <taxon>Neoteleostei</taxon>
        <taxon>Acanthomorphata</taxon>
        <taxon>Eupercaria</taxon>
        <taxon>Perciformes</taxon>
        <taxon>Cottioidei</taxon>
        <taxon>Gasterosteales</taxon>
        <taxon>Gasterosteidae</taxon>
        <taxon>Gasterosteus</taxon>
    </lineage>
</organism>
<dbReference type="GeneTree" id="ENSGT00940000167425"/>
<reference evidence="3 4" key="1">
    <citation type="journal article" date="2021" name="G3 (Bethesda)">
        <title>Improved contiguity of the threespine stickleback genome using long-read sequencing.</title>
        <authorList>
            <person name="Nath S."/>
            <person name="Shaw D.E."/>
            <person name="White M.A."/>
        </authorList>
    </citation>
    <scope>NUCLEOTIDE SEQUENCE [LARGE SCALE GENOMIC DNA]</scope>
    <source>
        <strain evidence="3 4">Lake Benthic</strain>
    </source>
</reference>
<accession>A0AAQ4Q9F7</accession>
<dbReference type="Pfam" id="PF00167">
    <property type="entry name" value="FGF"/>
    <property type="match status" value="1"/>
</dbReference>
<dbReference type="PROSITE" id="PS00247">
    <property type="entry name" value="HBGF_FGF"/>
    <property type="match status" value="1"/>
</dbReference>
<dbReference type="GO" id="GO:0008083">
    <property type="term" value="F:growth factor activity"/>
    <property type="evidence" value="ECO:0007669"/>
    <property type="project" value="InterPro"/>
</dbReference>
<dbReference type="SUPFAM" id="SSF50353">
    <property type="entry name" value="Cytokine"/>
    <property type="match status" value="1"/>
</dbReference>
<reference evidence="3" key="2">
    <citation type="submission" date="2025-08" db="UniProtKB">
        <authorList>
            <consortium name="Ensembl"/>
        </authorList>
    </citation>
    <scope>IDENTIFICATION</scope>
</reference>
<evidence type="ECO:0000256" key="2">
    <source>
        <dbReference type="RuleBase" id="RU049442"/>
    </source>
</evidence>
<proteinExistence type="inferred from homology"/>
<dbReference type="Gene3D" id="2.80.10.50">
    <property type="match status" value="1"/>
</dbReference>
<feature type="chain" id="PRO_5042665931" description="Fibroblast growth factor" evidence="2">
    <location>
        <begin position="26"/>
        <end position="205"/>
    </location>
</feature>
<evidence type="ECO:0000256" key="1">
    <source>
        <dbReference type="ARBA" id="ARBA00007936"/>
    </source>
</evidence>
<keyword evidence="4" id="KW-1185">Reference proteome</keyword>
<dbReference type="Ensembl" id="ENSGACT00000074751.1">
    <property type="protein sequence ID" value="ENSGACP00000047287.1"/>
    <property type="gene ID" value="ENSGACG00000031516.1"/>
</dbReference>
<dbReference type="SMART" id="SM00442">
    <property type="entry name" value="FGF"/>
    <property type="match status" value="1"/>
</dbReference>
<comment type="similarity">
    <text evidence="1 2">Belongs to the heparin-binding growth factors family.</text>
</comment>
<evidence type="ECO:0000313" key="3">
    <source>
        <dbReference type="Ensembl" id="ENSGACP00000047287.1"/>
    </source>
</evidence>